<proteinExistence type="inferred from homology"/>
<dbReference type="GO" id="GO:0019678">
    <property type="term" value="P:propionate metabolic process, methylmalonyl pathway"/>
    <property type="evidence" value="ECO:0007669"/>
    <property type="project" value="TreeGrafter"/>
</dbReference>
<evidence type="ECO:0000256" key="6">
    <source>
        <dbReference type="ARBA" id="ARBA00023285"/>
    </source>
</evidence>
<dbReference type="GO" id="GO:0005737">
    <property type="term" value="C:cytoplasm"/>
    <property type="evidence" value="ECO:0007669"/>
    <property type="project" value="TreeGrafter"/>
</dbReference>
<keyword evidence="4" id="KW-0846">Cobalamin</keyword>
<dbReference type="Gene3D" id="3.40.50.280">
    <property type="entry name" value="Cobalamin-binding domain"/>
    <property type="match status" value="1"/>
</dbReference>
<dbReference type="PANTHER" id="PTHR48101:SF4">
    <property type="entry name" value="METHYLMALONYL-COA MUTASE, MITOCHONDRIAL"/>
    <property type="match status" value="1"/>
</dbReference>
<feature type="region of interest" description="Disordered" evidence="7">
    <location>
        <begin position="571"/>
        <end position="599"/>
    </location>
</feature>
<evidence type="ECO:0000256" key="2">
    <source>
        <dbReference type="ARBA" id="ARBA00008465"/>
    </source>
</evidence>
<evidence type="ECO:0000256" key="4">
    <source>
        <dbReference type="ARBA" id="ARBA00022628"/>
    </source>
</evidence>
<dbReference type="InterPro" id="IPR016176">
    <property type="entry name" value="Cbl-dep_enz_cat"/>
</dbReference>
<accession>A0A6J7J5H3</accession>
<dbReference type="SUPFAM" id="SSF51703">
    <property type="entry name" value="Cobalamin (vitamin B12)-dependent enzymes"/>
    <property type="match status" value="1"/>
</dbReference>
<dbReference type="GO" id="GO:0004494">
    <property type="term" value="F:methylmalonyl-CoA mutase activity"/>
    <property type="evidence" value="ECO:0007669"/>
    <property type="project" value="UniProtKB-EC"/>
</dbReference>
<protein>
    <recommendedName>
        <fullName evidence="3">methylmalonyl-CoA mutase</fullName>
        <ecNumber evidence="3">5.4.99.2</ecNumber>
    </recommendedName>
</protein>
<evidence type="ECO:0000313" key="9">
    <source>
        <dbReference type="EMBL" id="CAB4938598.1"/>
    </source>
</evidence>
<organism evidence="9">
    <name type="scientific">freshwater metagenome</name>
    <dbReference type="NCBI Taxonomy" id="449393"/>
    <lineage>
        <taxon>unclassified sequences</taxon>
        <taxon>metagenomes</taxon>
        <taxon>ecological metagenomes</taxon>
    </lineage>
</organism>
<reference evidence="9" key="1">
    <citation type="submission" date="2020-05" db="EMBL/GenBank/DDBJ databases">
        <authorList>
            <person name="Chiriac C."/>
            <person name="Salcher M."/>
            <person name="Ghai R."/>
            <person name="Kavagutti S V."/>
        </authorList>
    </citation>
    <scope>NUCLEOTIDE SEQUENCE</scope>
</reference>
<dbReference type="PROSITE" id="PS00544">
    <property type="entry name" value="METMALONYL_COA_MUTASE"/>
    <property type="match status" value="1"/>
</dbReference>
<keyword evidence="6" id="KW-0170">Cobalt</keyword>
<comment type="cofactor">
    <cofactor evidence="1">
        <name>adenosylcob(III)alamin</name>
        <dbReference type="ChEBI" id="CHEBI:18408"/>
    </cofactor>
</comment>
<sequence>MTEPLAADFPPVPDDEWRAAALKAAKAPEDTPTRSITEDGIEVDWLYTREDALAPDPGGVPGRAPFVRGTNAGTGEDEAAWQIRQQQAHPDRREANKALMEDLEGGATAVELRPDRAARGGHAPGSDAFAATRGVDGTMVSTVDDLETVLEGVFVELAPIAIDGGAQAVATGAQLLALLRRRGVADADAIGSLRIDPLGTLAAEGALAQDPADAIATAGRIAAQVADAFPGVRALAVDTRAYVNAGATPVRELAIAITTGVAYLRAAEEAGLEPARAATQIEFTLTVGTNQFGEIAKLRAFRRLWARVLELSGVPEEGRRSFLGARTSDRMLAGIDPWSNMLRATTAGFAAAVGGAEGLTVTPFDTVVADAVGAAAPGGLGRRIARNTQLVLQEESGLRRVADPAGGSWYVESLTDAMAREAWGRITAIESAGGALGGLTDGTVATDLAEQADRRRGELARRDREMTGVNVFPLLADDGVHPEPADRQAFVRTENDRLAERASVALPDAAEPDALLTTLIDAAEVGARIDELAVLAGWGPVDDLDATGLPTRRDAEPFELLRAAAAGAPADAAADADAVTDGDEGAPGDDDLATVQGVKGGAVSDDGPRVFLAALGPLAAHAAQATWAQNLFGVGGLATIQSDPIEDPSTAGELLRADGAVLAAVAGGRKAEDDALRTAITSLRDGGAKTVYLVGGDDAKAKELGADRGVQQGVDLLEILGDALATLDRPVTTRTETAR</sequence>
<evidence type="ECO:0000256" key="3">
    <source>
        <dbReference type="ARBA" id="ARBA00012398"/>
    </source>
</evidence>
<dbReference type="GO" id="GO:0046872">
    <property type="term" value="F:metal ion binding"/>
    <property type="evidence" value="ECO:0007669"/>
    <property type="project" value="InterPro"/>
</dbReference>
<dbReference type="InterPro" id="IPR036724">
    <property type="entry name" value="Cobalamin-bd_sf"/>
</dbReference>
<evidence type="ECO:0000256" key="7">
    <source>
        <dbReference type="SAM" id="MobiDB-lite"/>
    </source>
</evidence>
<gene>
    <name evidence="9" type="ORF">UFOPK3564_02806</name>
</gene>
<evidence type="ECO:0000259" key="8">
    <source>
        <dbReference type="Pfam" id="PF01642"/>
    </source>
</evidence>
<dbReference type="AlphaFoldDB" id="A0A6J7J5H3"/>
<dbReference type="Pfam" id="PF01642">
    <property type="entry name" value="MM_CoA_mutase"/>
    <property type="match status" value="1"/>
</dbReference>
<name>A0A6J7J5H3_9ZZZZ</name>
<dbReference type="Gene3D" id="3.20.20.240">
    <property type="entry name" value="Methylmalonyl-CoA mutase"/>
    <property type="match status" value="1"/>
</dbReference>
<dbReference type="InterPro" id="IPR006099">
    <property type="entry name" value="MeMalonylCoA_mutase_a/b_cat"/>
</dbReference>
<dbReference type="EC" id="5.4.99.2" evidence="3"/>
<dbReference type="InterPro" id="IPR058549">
    <property type="entry name" value="MeMalonylCoA_mutase_a/b_site"/>
</dbReference>
<dbReference type="SUPFAM" id="SSF52242">
    <property type="entry name" value="Cobalamin (vitamin B12)-binding domain"/>
    <property type="match status" value="1"/>
</dbReference>
<dbReference type="PANTHER" id="PTHR48101">
    <property type="entry name" value="METHYLMALONYL-COA MUTASE, MITOCHONDRIAL-RELATED"/>
    <property type="match status" value="1"/>
</dbReference>
<evidence type="ECO:0000256" key="5">
    <source>
        <dbReference type="ARBA" id="ARBA00023235"/>
    </source>
</evidence>
<dbReference type="GO" id="GO:0031419">
    <property type="term" value="F:cobalamin binding"/>
    <property type="evidence" value="ECO:0007669"/>
    <property type="project" value="UniProtKB-KW"/>
</dbReference>
<evidence type="ECO:0000256" key="1">
    <source>
        <dbReference type="ARBA" id="ARBA00001922"/>
    </source>
</evidence>
<comment type="similarity">
    <text evidence="2">Belongs to the methylmalonyl-CoA mutase family.</text>
</comment>
<feature type="domain" description="Methylmalonyl-CoA mutase alpha/beta chain catalytic" evidence="8">
    <location>
        <begin position="37"/>
        <end position="524"/>
    </location>
</feature>
<keyword evidence="5" id="KW-0413">Isomerase</keyword>
<feature type="compositionally biased region" description="Acidic residues" evidence="7">
    <location>
        <begin position="578"/>
        <end position="592"/>
    </location>
</feature>
<dbReference type="EMBL" id="CAFBMK010000222">
    <property type="protein sequence ID" value="CAB4938598.1"/>
    <property type="molecule type" value="Genomic_DNA"/>
</dbReference>